<feature type="transmembrane region" description="Helical" evidence="1">
    <location>
        <begin position="107"/>
        <end position="129"/>
    </location>
</feature>
<organism evidence="2 3">
    <name type="scientific">Kocuria carniphila</name>
    <dbReference type="NCBI Taxonomy" id="262208"/>
    <lineage>
        <taxon>Bacteria</taxon>
        <taxon>Bacillati</taxon>
        <taxon>Actinomycetota</taxon>
        <taxon>Actinomycetes</taxon>
        <taxon>Micrococcales</taxon>
        <taxon>Micrococcaceae</taxon>
        <taxon>Kocuria</taxon>
    </lineage>
</organism>
<keyword evidence="1" id="KW-1133">Transmembrane helix</keyword>
<keyword evidence="1" id="KW-0472">Membrane</keyword>
<comment type="caution">
    <text evidence="2">The sequence shown here is derived from an EMBL/GenBank/DDBJ whole genome shotgun (WGS) entry which is preliminary data.</text>
</comment>
<dbReference type="RefSeq" id="WP_143469932.1">
    <property type="nucleotide sequence ID" value="NZ_JAYWLU010000011.1"/>
</dbReference>
<keyword evidence="3" id="KW-1185">Reference proteome</keyword>
<keyword evidence="1" id="KW-0812">Transmembrane</keyword>
<reference evidence="2 3" key="1">
    <citation type="journal article" date="2024" name="Fungal Genet. Biol.">
        <title>The porcine skin microbiome exhibits broad fungal antagonism.</title>
        <authorList>
            <person name="De La Cruz K.F."/>
            <person name="Townsend E.C."/>
            <person name="Alex Cheong J.Z."/>
            <person name="Salamzade R."/>
            <person name="Liu A."/>
            <person name="Sandstrom S."/>
            <person name="Davila E."/>
            <person name="Huang L."/>
            <person name="Xu K.H."/>
            <person name="Wu S.Y."/>
            <person name="Meudt J.J."/>
            <person name="Shanmuganayagam D."/>
            <person name="Gibson A.L.F."/>
            <person name="Kalan L.R."/>
        </authorList>
    </citation>
    <scope>NUCLEOTIDE SEQUENCE [LARGE SCALE GENOMIC DNA]</scope>
    <source>
        <strain evidence="2 3">LK2625</strain>
    </source>
</reference>
<evidence type="ECO:0000256" key="1">
    <source>
        <dbReference type="SAM" id="Phobius"/>
    </source>
</evidence>
<accession>A0ABV3V3I2</accession>
<dbReference type="EMBL" id="JAYWLU010000011">
    <property type="protein sequence ID" value="MEX3595293.1"/>
    <property type="molecule type" value="Genomic_DNA"/>
</dbReference>
<feature type="transmembrane region" description="Helical" evidence="1">
    <location>
        <begin position="141"/>
        <end position="159"/>
    </location>
</feature>
<sequence length="172" mass="18655">MNTSSRGAKIMGDILNASTVPRALAWGFLVSMFGLGFLSFLNQLDGPGDVTLYNIVLAIFIGIVNGSSAVILRRRRFQRLREQGKVDADATPGDLQAVRPPRTLGEVLLIVLLATFAIRGLAALLAFIGPWPQLVAEWNTWLTPFLIAVFVGVGSFVIGKRHRAPKSSEPKV</sequence>
<evidence type="ECO:0000313" key="3">
    <source>
        <dbReference type="Proteomes" id="UP001558481"/>
    </source>
</evidence>
<feature type="transmembrane region" description="Helical" evidence="1">
    <location>
        <begin position="52"/>
        <end position="72"/>
    </location>
</feature>
<dbReference type="Proteomes" id="UP001558481">
    <property type="component" value="Unassembled WGS sequence"/>
</dbReference>
<protein>
    <submittedName>
        <fullName evidence="2">Uncharacterized protein</fullName>
    </submittedName>
</protein>
<feature type="transmembrane region" description="Helical" evidence="1">
    <location>
        <begin position="20"/>
        <end position="40"/>
    </location>
</feature>
<gene>
    <name evidence="2" type="ORF">VVR66_11270</name>
</gene>
<name>A0ABV3V3I2_9MICC</name>
<evidence type="ECO:0000313" key="2">
    <source>
        <dbReference type="EMBL" id="MEX3595293.1"/>
    </source>
</evidence>
<proteinExistence type="predicted"/>